<dbReference type="Pfam" id="PF01323">
    <property type="entry name" value="DSBA"/>
    <property type="match status" value="1"/>
</dbReference>
<evidence type="ECO:0000313" key="3">
    <source>
        <dbReference type="Proteomes" id="UP001215280"/>
    </source>
</evidence>
<protein>
    <submittedName>
        <fullName evidence="2">Thioredoxin-like protein</fullName>
    </submittedName>
</protein>
<gene>
    <name evidence="2" type="ORF">DFH07DRAFT_780643</name>
</gene>
<dbReference type="PANTHER" id="PTHR13887:SF41">
    <property type="entry name" value="THIOREDOXIN SUPERFAMILY PROTEIN"/>
    <property type="match status" value="1"/>
</dbReference>
<keyword evidence="3" id="KW-1185">Reference proteome</keyword>
<dbReference type="AlphaFoldDB" id="A0AAD7MWA7"/>
<organism evidence="2 3">
    <name type="scientific">Mycena maculata</name>
    <dbReference type="NCBI Taxonomy" id="230809"/>
    <lineage>
        <taxon>Eukaryota</taxon>
        <taxon>Fungi</taxon>
        <taxon>Dikarya</taxon>
        <taxon>Basidiomycota</taxon>
        <taxon>Agaricomycotina</taxon>
        <taxon>Agaricomycetes</taxon>
        <taxon>Agaricomycetidae</taxon>
        <taxon>Agaricales</taxon>
        <taxon>Marasmiineae</taxon>
        <taxon>Mycenaceae</taxon>
        <taxon>Mycena</taxon>
    </lineage>
</organism>
<dbReference type="EMBL" id="JARJLG010000168">
    <property type="protein sequence ID" value="KAJ7733425.1"/>
    <property type="molecule type" value="Genomic_DNA"/>
</dbReference>
<proteinExistence type="predicted"/>
<dbReference type="InterPro" id="IPR036249">
    <property type="entry name" value="Thioredoxin-like_sf"/>
</dbReference>
<dbReference type="Proteomes" id="UP001215280">
    <property type="component" value="Unassembled WGS sequence"/>
</dbReference>
<accession>A0AAD7MWA7</accession>
<feature type="domain" description="DSBA-like thioredoxin" evidence="1">
    <location>
        <begin position="13"/>
        <end position="216"/>
    </location>
</feature>
<dbReference type="SUPFAM" id="SSF52833">
    <property type="entry name" value="Thioredoxin-like"/>
    <property type="match status" value="1"/>
</dbReference>
<evidence type="ECO:0000259" key="1">
    <source>
        <dbReference type="Pfam" id="PF01323"/>
    </source>
</evidence>
<sequence length="246" mass="26956">MAKRVVKLSIINDLICPNCAIGQHELFSAISYCKDDLKLPLEFQIEVLPFRLINTTVLPQDYQPKVEKREFFSKRFGGDKFAQLDESISKWAAEKGVPLSFNGVVSQSTRAHRLSRKAFLMGGSDMQLPCLQAIFRVHLQEGKDVGDINVLSDVAAEIGLMTKAEAIAFLQSDELEAEVNRMCDDVRAKGITGVPLTVIDGKWALSGGQSSEVFVQIFKKLAGLHAANTTPSLSRLVPPVPSAVVV</sequence>
<dbReference type="InterPro" id="IPR001853">
    <property type="entry name" value="DSBA-like_thioredoxin_dom"/>
</dbReference>
<dbReference type="PANTHER" id="PTHR13887">
    <property type="entry name" value="GLUTATHIONE S-TRANSFERASE KAPPA"/>
    <property type="match status" value="1"/>
</dbReference>
<comment type="caution">
    <text evidence="2">The sequence shown here is derived from an EMBL/GenBank/DDBJ whole genome shotgun (WGS) entry which is preliminary data.</text>
</comment>
<name>A0AAD7MWA7_9AGAR</name>
<dbReference type="GO" id="GO:0016491">
    <property type="term" value="F:oxidoreductase activity"/>
    <property type="evidence" value="ECO:0007669"/>
    <property type="project" value="InterPro"/>
</dbReference>
<reference evidence="2" key="1">
    <citation type="submission" date="2023-03" db="EMBL/GenBank/DDBJ databases">
        <title>Massive genome expansion in bonnet fungi (Mycena s.s.) driven by repeated elements and novel gene families across ecological guilds.</title>
        <authorList>
            <consortium name="Lawrence Berkeley National Laboratory"/>
            <person name="Harder C.B."/>
            <person name="Miyauchi S."/>
            <person name="Viragh M."/>
            <person name="Kuo A."/>
            <person name="Thoen E."/>
            <person name="Andreopoulos B."/>
            <person name="Lu D."/>
            <person name="Skrede I."/>
            <person name="Drula E."/>
            <person name="Henrissat B."/>
            <person name="Morin E."/>
            <person name="Kohler A."/>
            <person name="Barry K."/>
            <person name="LaButti K."/>
            <person name="Morin E."/>
            <person name="Salamov A."/>
            <person name="Lipzen A."/>
            <person name="Mereny Z."/>
            <person name="Hegedus B."/>
            <person name="Baldrian P."/>
            <person name="Stursova M."/>
            <person name="Weitz H."/>
            <person name="Taylor A."/>
            <person name="Grigoriev I.V."/>
            <person name="Nagy L.G."/>
            <person name="Martin F."/>
            <person name="Kauserud H."/>
        </authorList>
    </citation>
    <scope>NUCLEOTIDE SEQUENCE</scope>
    <source>
        <strain evidence="2">CBHHK188m</strain>
    </source>
</reference>
<dbReference type="Gene3D" id="3.40.30.10">
    <property type="entry name" value="Glutaredoxin"/>
    <property type="match status" value="1"/>
</dbReference>
<evidence type="ECO:0000313" key="2">
    <source>
        <dbReference type="EMBL" id="KAJ7733425.1"/>
    </source>
</evidence>